<evidence type="ECO:0000313" key="3">
    <source>
        <dbReference type="Proteomes" id="UP001165289"/>
    </source>
</evidence>
<keyword evidence="3" id="KW-1185">Reference proteome</keyword>
<organism evidence="2 3">
    <name type="scientific">Oopsacas minuta</name>
    <dbReference type="NCBI Taxonomy" id="111878"/>
    <lineage>
        <taxon>Eukaryota</taxon>
        <taxon>Metazoa</taxon>
        <taxon>Porifera</taxon>
        <taxon>Hexactinellida</taxon>
        <taxon>Hexasterophora</taxon>
        <taxon>Lyssacinosida</taxon>
        <taxon>Leucopsacidae</taxon>
        <taxon>Oopsacas</taxon>
    </lineage>
</organism>
<name>A0AAV7J9G9_9METZ</name>
<evidence type="ECO:0000259" key="1">
    <source>
        <dbReference type="PROSITE" id="PS51837"/>
    </source>
</evidence>
<feature type="domain" description="LITAF" evidence="1">
    <location>
        <begin position="43"/>
        <end position="122"/>
    </location>
</feature>
<dbReference type="Pfam" id="PF10601">
    <property type="entry name" value="zf-LITAF-like"/>
    <property type="match status" value="1"/>
</dbReference>
<evidence type="ECO:0000313" key="2">
    <source>
        <dbReference type="EMBL" id="KAI6645668.1"/>
    </source>
</evidence>
<gene>
    <name evidence="2" type="ORF">LOD99_12931</name>
</gene>
<reference evidence="2 3" key="1">
    <citation type="journal article" date="2023" name="BMC Biol.">
        <title>The compact genome of the sponge Oopsacas minuta (Hexactinellida) is lacking key metazoan core genes.</title>
        <authorList>
            <person name="Santini S."/>
            <person name="Schenkelaars Q."/>
            <person name="Jourda C."/>
            <person name="Duchesne M."/>
            <person name="Belahbib H."/>
            <person name="Rocher C."/>
            <person name="Selva M."/>
            <person name="Riesgo A."/>
            <person name="Vervoort M."/>
            <person name="Leys S.P."/>
            <person name="Kodjabachian L."/>
            <person name="Le Bivic A."/>
            <person name="Borchiellini C."/>
            <person name="Claverie J.M."/>
            <person name="Renard E."/>
        </authorList>
    </citation>
    <scope>NUCLEOTIDE SEQUENCE [LARGE SCALE GENOMIC DNA]</scope>
    <source>
        <strain evidence="2">SPO-2</strain>
    </source>
</reference>
<protein>
    <recommendedName>
        <fullName evidence="1">LITAF domain-containing protein</fullName>
    </recommendedName>
</protein>
<dbReference type="SMART" id="SM00714">
    <property type="entry name" value="LITAF"/>
    <property type="match status" value="1"/>
</dbReference>
<comment type="caution">
    <text evidence="2">The sequence shown here is derived from an EMBL/GenBank/DDBJ whole genome shotgun (WGS) entry which is preliminary data.</text>
</comment>
<dbReference type="Proteomes" id="UP001165289">
    <property type="component" value="Unassembled WGS sequence"/>
</dbReference>
<sequence length="136" mass="15842">MNSKPNRPQHLRIPKLHRDTMVIISPVTLNTSHEVMSTTPMGRWSIWEEEEKDFWTPSPLKFRCRECKIEVISEIIYINGKASLSAGILLLPLAIIPLVVKRWKDVKHRCPSCKMPQGLFKRKIWKSEVIIQTPQD</sequence>
<dbReference type="PROSITE" id="PS51837">
    <property type="entry name" value="LITAF"/>
    <property type="match status" value="1"/>
</dbReference>
<dbReference type="EMBL" id="JAKMXF010000365">
    <property type="protein sequence ID" value="KAI6645668.1"/>
    <property type="molecule type" value="Genomic_DNA"/>
</dbReference>
<accession>A0AAV7J9G9</accession>
<dbReference type="AlphaFoldDB" id="A0AAV7J9G9"/>
<proteinExistence type="predicted"/>
<dbReference type="InterPro" id="IPR006629">
    <property type="entry name" value="LITAF"/>
</dbReference>